<accession>A0A1C7N4R9</accession>
<feature type="binding site" evidence="6">
    <location>
        <begin position="50"/>
        <end position="55"/>
    </location>
    <ligand>
        <name>GTP</name>
        <dbReference type="ChEBI" id="CHEBI:37565"/>
    </ligand>
</feature>
<dbReference type="GO" id="GO:0046872">
    <property type="term" value="F:metal ion binding"/>
    <property type="evidence" value="ECO:0007669"/>
    <property type="project" value="UniProtKB-KW"/>
</dbReference>
<evidence type="ECO:0000256" key="4">
    <source>
        <dbReference type="ARBA" id="ARBA00023134"/>
    </source>
</evidence>
<dbReference type="InterPro" id="IPR027417">
    <property type="entry name" value="P-loop_NTPase"/>
</dbReference>
<dbReference type="PRINTS" id="PR01241">
    <property type="entry name" value="GPROTEINAFNG"/>
</dbReference>
<keyword evidence="2 7" id="KW-0479">Metal-binding</keyword>
<gene>
    <name evidence="8" type="primary">gna-2</name>
    <name evidence="8" type="ORF">A0J61_07862</name>
</gene>
<dbReference type="Gene3D" id="1.10.400.10">
    <property type="entry name" value="GI Alpha 1, domain 2-like"/>
    <property type="match status" value="1"/>
</dbReference>
<dbReference type="SUPFAM" id="SSF52540">
    <property type="entry name" value="P-loop containing nucleoside triphosphate hydrolases"/>
    <property type="match status" value="1"/>
</dbReference>
<keyword evidence="7" id="KW-0460">Magnesium</keyword>
<dbReference type="STRING" id="101091.A0A1C7N4R9"/>
<dbReference type="Gene3D" id="3.40.50.300">
    <property type="entry name" value="P-loop containing nucleotide triphosphate hydrolases"/>
    <property type="match status" value="1"/>
</dbReference>
<evidence type="ECO:0000256" key="1">
    <source>
        <dbReference type="ARBA" id="ARBA00007976"/>
    </source>
</evidence>
<dbReference type="EMBL" id="LUGH01000557">
    <property type="protein sequence ID" value="OBZ84090.1"/>
    <property type="molecule type" value="Genomic_DNA"/>
</dbReference>
<dbReference type="InterPro" id="IPR011025">
    <property type="entry name" value="GproteinA_insert"/>
</dbReference>
<feature type="binding site" evidence="6">
    <location>
        <begin position="181"/>
        <end position="187"/>
    </location>
    <ligand>
        <name>GTP</name>
        <dbReference type="ChEBI" id="CHEBI:37565"/>
    </ligand>
</feature>
<evidence type="ECO:0000256" key="7">
    <source>
        <dbReference type="PIRSR" id="PIRSR601019-2"/>
    </source>
</evidence>
<keyword evidence="3 6" id="KW-0547">Nucleotide-binding</keyword>
<feature type="binding site" evidence="7">
    <location>
        <position position="187"/>
    </location>
    <ligand>
        <name>Mg(2+)</name>
        <dbReference type="ChEBI" id="CHEBI:18420"/>
    </ligand>
</feature>
<dbReference type="FunFam" id="3.40.50.300:FF:000692">
    <property type="entry name" value="Guanine nucleotide-binding protein subunit alpha"/>
    <property type="match status" value="1"/>
</dbReference>
<dbReference type="GO" id="GO:0001664">
    <property type="term" value="F:G protein-coupled receptor binding"/>
    <property type="evidence" value="ECO:0007669"/>
    <property type="project" value="InterPro"/>
</dbReference>
<proteinExistence type="inferred from homology"/>
<keyword evidence="9" id="KW-1185">Reference proteome</keyword>
<evidence type="ECO:0000256" key="5">
    <source>
        <dbReference type="ARBA" id="ARBA00023224"/>
    </source>
</evidence>
<dbReference type="InterPro" id="IPR002975">
    <property type="entry name" value="Fungi_Gprotein_alpha"/>
</dbReference>
<comment type="similarity">
    <text evidence="1">Belongs to the G-alpha family. G(q) subfamily.</text>
</comment>
<dbReference type="GO" id="GO:0005737">
    <property type="term" value="C:cytoplasm"/>
    <property type="evidence" value="ECO:0007669"/>
    <property type="project" value="TreeGrafter"/>
</dbReference>
<name>A0A1C7N4R9_9FUNG</name>
<dbReference type="GO" id="GO:0003924">
    <property type="term" value="F:GTPase activity"/>
    <property type="evidence" value="ECO:0007669"/>
    <property type="project" value="InterPro"/>
</dbReference>
<dbReference type="Proteomes" id="UP000093000">
    <property type="component" value="Unassembled WGS sequence"/>
</dbReference>
<evidence type="ECO:0000313" key="9">
    <source>
        <dbReference type="Proteomes" id="UP000093000"/>
    </source>
</evidence>
<dbReference type="PANTHER" id="PTHR10218">
    <property type="entry name" value="GTP-BINDING PROTEIN ALPHA SUBUNIT"/>
    <property type="match status" value="1"/>
</dbReference>
<dbReference type="SMART" id="SM00275">
    <property type="entry name" value="G_alpha"/>
    <property type="match status" value="1"/>
</dbReference>
<keyword evidence="4 6" id="KW-0342">GTP-binding</keyword>
<dbReference type="SUPFAM" id="SSF47895">
    <property type="entry name" value="Transducin (alpha subunit), insertion domain"/>
    <property type="match status" value="1"/>
</dbReference>
<feature type="binding site" evidence="7">
    <location>
        <position position="54"/>
    </location>
    <ligand>
        <name>Mg(2+)</name>
        <dbReference type="ChEBI" id="CHEBI:18420"/>
    </ligand>
</feature>
<dbReference type="GO" id="GO:0005834">
    <property type="term" value="C:heterotrimeric G-protein complex"/>
    <property type="evidence" value="ECO:0007669"/>
    <property type="project" value="InterPro"/>
</dbReference>
<dbReference type="OrthoDB" id="5817230at2759"/>
<dbReference type="GO" id="GO:0000750">
    <property type="term" value="P:pheromone-dependent signal transduction involved in conjugation with cellular fusion"/>
    <property type="evidence" value="ECO:0007669"/>
    <property type="project" value="TreeGrafter"/>
</dbReference>
<dbReference type="GO" id="GO:0007186">
    <property type="term" value="P:G protein-coupled receptor signaling pathway"/>
    <property type="evidence" value="ECO:0007669"/>
    <property type="project" value="InterPro"/>
</dbReference>
<dbReference type="Pfam" id="PF00503">
    <property type="entry name" value="G-alpha"/>
    <property type="match status" value="1"/>
</dbReference>
<dbReference type="GO" id="GO:0005525">
    <property type="term" value="F:GTP binding"/>
    <property type="evidence" value="ECO:0007669"/>
    <property type="project" value="UniProtKB-KW"/>
</dbReference>
<feature type="binding site" evidence="6">
    <location>
        <begin position="275"/>
        <end position="278"/>
    </location>
    <ligand>
        <name>GTP</name>
        <dbReference type="ChEBI" id="CHEBI:37565"/>
    </ligand>
</feature>
<reference evidence="8 9" key="1">
    <citation type="submission" date="2016-03" db="EMBL/GenBank/DDBJ databases">
        <title>Choanephora cucurbitarum.</title>
        <authorList>
            <person name="Min B."/>
            <person name="Park H."/>
            <person name="Park J.-H."/>
            <person name="Shin H.-D."/>
            <person name="Choi I.-G."/>
        </authorList>
    </citation>
    <scope>NUCLEOTIDE SEQUENCE [LARGE SCALE GENOMIC DNA]</scope>
    <source>
        <strain evidence="8 9">KUS-F28377</strain>
    </source>
</reference>
<evidence type="ECO:0000256" key="2">
    <source>
        <dbReference type="ARBA" id="ARBA00022723"/>
    </source>
</evidence>
<dbReference type="FunCoup" id="A0A1C7N4R9">
    <property type="interactions" value="144"/>
</dbReference>
<dbReference type="PRINTS" id="PR00318">
    <property type="entry name" value="GPROTEINA"/>
</dbReference>
<dbReference type="PANTHER" id="PTHR10218:SF242">
    <property type="entry name" value="GUANINE NUCLEOTIDE-BINDING PROTEIN ALPHA-1 SUBUNIT"/>
    <property type="match status" value="1"/>
</dbReference>
<keyword evidence="5" id="KW-0807">Transducer</keyword>
<evidence type="ECO:0000313" key="8">
    <source>
        <dbReference type="EMBL" id="OBZ84090.1"/>
    </source>
</evidence>
<protein>
    <submittedName>
        <fullName evidence="8">Guanine nucleotide-binding protein alpha-2 subunit</fullName>
    </submittedName>
</protein>
<feature type="binding site" evidence="6">
    <location>
        <begin position="206"/>
        <end position="210"/>
    </location>
    <ligand>
        <name>GTP</name>
        <dbReference type="ChEBI" id="CHEBI:37565"/>
    </ligand>
</feature>
<feature type="binding site" evidence="6">
    <location>
        <position position="332"/>
    </location>
    <ligand>
        <name>GTP</name>
        <dbReference type="ChEBI" id="CHEBI:37565"/>
    </ligand>
</feature>
<dbReference type="FunFam" id="3.40.50.300:FF:000051">
    <property type="entry name" value="Guanine nucleotide-binding protein subunit alpha"/>
    <property type="match status" value="1"/>
</dbReference>
<dbReference type="InterPro" id="IPR001019">
    <property type="entry name" value="Gprotein_alpha_su"/>
</dbReference>
<evidence type="ECO:0000256" key="3">
    <source>
        <dbReference type="ARBA" id="ARBA00022741"/>
    </source>
</evidence>
<dbReference type="InParanoid" id="A0A1C7N4R9"/>
<comment type="caution">
    <text evidence="8">The sequence shown here is derived from an EMBL/GenBank/DDBJ whole genome shotgun (WGS) entry which is preliminary data.</text>
</comment>
<organism evidence="8 9">
    <name type="scientific">Choanephora cucurbitarum</name>
    <dbReference type="NCBI Taxonomy" id="101091"/>
    <lineage>
        <taxon>Eukaryota</taxon>
        <taxon>Fungi</taxon>
        <taxon>Fungi incertae sedis</taxon>
        <taxon>Mucoromycota</taxon>
        <taxon>Mucoromycotina</taxon>
        <taxon>Mucoromycetes</taxon>
        <taxon>Mucorales</taxon>
        <taxon>Mucorineae</taxon>
        <taxon>Choanephoraceae</taxon>
        <taxon>Choanephoroideae</taxon>
        <taxon>Choanephora</taxon>
    </lineage>
</organism>
<evidence type="ECO:0000256" key="6">
    <source>
        <dbReference type="PIRSR" id="PIRSR601019-1"/>
    </source>
</evidence>
<sequence>MGGCLSLSSCFSSEDQKHEAQANRAIEKQIKVDQKRLRTEIKILLLGAGESGKSTILKQMKLIHTNGFNRSERESYRITVYSNIMQEMQLILEIVDQFNIPLKESNLAYTQLFTHIEPLKRGQAYPTKYLEPLKGLWDDEGIRDAQSQGSTFALHDNASYFFNQLDQIWQPDYLPTDQDILRCRAKTTGIVETVFHINKLTYRMFDVGGQRSERKKWIHCFENVTAVLFVVAISGYDQCLIEDRDSNQMHEGLMLFDAICNSTWFTHTCMILFLNKIDIFKRKILVSPVSRKFPDFEGDDTSFEQTSEYFKHRFQSLNRNQPKCIYAHFTDATDTTLLEHVMNAVSDTILNENLNSLML</sequence>
<dbReference type="CDD" id="cd00066">
    <property type="entry name" value="G-alpha"/>
    <property type="match status" value="1"/>
</dbReference>
<dbReference type="AlphaFoldDB" id="A0A1C7N4R9"/>
<dbReference type="PROSITE" id="PS51882">
    <property type="entry name" value="G_ALPHA"/>
    <property type="match status" value="1"/>
</dbReference>
<dbReference type="GO" id="GO:0031683">
    <property type="term" value="F:G-protein beta/gamma-subunit complex binding"/>
    <property type="evidence" value="ECO:0007669"/>
    <property type="project" value="InterPro"/>
</dbReference>